<proteinExistence type="inferred from homology"/>
<dbReference type="Proteomes" id="UP000622890">
    <property type="component" value="Unassembled WGS sequence"/>
</dbReference>
<keyword evidence="3 5" id="KW-0238">DNA-binding</keyword>
<dbReference type="AlphaFoldDB" id="A0A934W9W4"/>
<evidence type="ECO:0000313" key="6">
    <source>
        <dbReference type="Proteomes" id="UP000622890"/>
    </source>
</evidence>
<protein>
    <submittedName>
        <fullName evidence="5">HU family DNA-binding protein</fullName>
    </submittedName>
</protein>
<comment type="similarity">
    <text evidence="1 4">Belongs to the bacterial histone-like protein family.</text>
</comment>
<dbReference type="PANTHER" id="PTHR33175">
    <property type="entry name" value="DNA-BINDING PROTEIN HU"/>
    <property type="match status" value="1"/>
</dbReference>
<dbReference type="SUPFAM" id="SSF47729">
    <property type="entry name" value="IHF-like DNA-binding proteins"/>
    <property type="match status" value="1"/>
</dbReference>
<dbReference type="CDD" id="cd13831">
    <property type="entry name" value="HU"/>
    <property type="match status" value="1"/>
</dbReference>
<dbReference type="InterPro" id="IPR000119">
    <property type="entry name" value="Hist_DNA-bd"/>
</dbReference>
<dbReference type="GO" id="GO:0030527">
    <property type="term" value="F:structural constituent of chromatin"/>
    <property type="evidence" value="ECO:0007669"/>
    <property type="project" value="InterPro"/>
</dbReference>
<dbReference type="RefSeq" id="WP_200596234.1">
    <property type="nucleotide sequence ID" value="NZ_JAEPBG010000014.1"/>
</dbReference>
<evidence type="ECO:0000256" key="4">
    <source>
        <dbReference type="RuleBase" id="RU003939"/>
    </source>
</evidence>
<evidence type="ECO:0000313" key="5">
    <source>
        <dbReference type="EMBL" id="MBK4737709.1"/>
    </source>
</evidence>
<dbReference type="InterPro" id="IPR010992">
    <property type="entry name" value="IHF-like_DNA-bd_dom_sf"/>
</dbReference>
<name>A0A934W9W4_9BURK</name>
<accession>A0A934W9W4</accession>
<dbReference type="SMART" id="SM00411">
    <property type="entry name" value="BHL"/>
    <property type="match status" value="1"/>
</dbReference>
<gene>
    <name evidence="5" type="ORF">JJB74_24065</name>
</gene>
<keyword evidence="6" id="KW-1185">Reference proteome</keyword>
<evidence type="ECO:0000256" key="1">
    <source>
        <dbReference type="ARBA" id="ARBA00010529"/>
    </source>
</evidence>
<keyword evidence="2" id="KW-0226">DNA condensation</keyword>
<dbReference type="EMBL" id="JAEPBG010000014">
    <property type="protein sequence ID" value="MBK4737709.1"/>
    <property type="molecule type" value="Genomic_DNA"/>
</dbReference>
<dbReference type="Pfam" id="PF00216">
    <property type="entry name" value="Bac_DNA_binding"/>
    <property type="match status" value="1"/>
</dbReference>
<dbReference type="GO" id="GO:0003677">
    <property type="term" value="F:DNA binding"/>
    <property type="evidence" value="ECO:0007669"/>
    <property type="project" value="UniProtKB-KW"/>
</dbReference>
<evidence type="ECO:0000256" key="2">
    <source>
        <dbReference type="ARBA" id="ARBA00023067"/>
    </source>
</evidence>
<reference evidence="5" key="1">
    <citation type="submission" date="2021-01" db="EMBL/GenBank/DDBJ databases">
        <title>Genome sequence of strain Noviherbaspirillum sp. DKR-6.</title>
        <authorList>
            <person name="Chaudhary D.K."/>
        </authorList>
    </citation>
    <scope>NUCLEOTIDE SEQUENCE</scope>
    <source>
        <strain evidence="5">DKR-6</strain>
    </source>
</reference>
<dbReference type="PANTHER" id="PTHR33175:SF3">
    <property type="entry name" value="DNA-BINDING PROTEIN HU-BETA"/>
    <property type="match status" value="1"/>
</dbReference>
<comment type="caution">
    <text evidence="5">The sequence shown here is derived from an EMBL/GenBank/DDBJ whole genome shotgun (WGS) entry which is preliminary data.</text>
</comment>
<dbReference type="Gene3D" id="4.10.520.10">
    <property type="entry name" value="IHF-like DNA-binding proteins"/>
    <property type="match status" value="1"/>
</dbReference>
<dbReference type="PRINTS" id="PR01727">
    <property type="entry name" value="DNABINDINGHU"/>
</dbReference>
<evidence type="ECO:0000256" key="3">
    <source>
        <dbReference type="ARBA" id="ARBA00023125"/>
    </source>
</evidence>
<dbReference type="GO" id="GO:0030261">
    <property type="term" value="P:chromosome condensation"/>
    <property type="evidence" value="ECO:0007669"/>
    <property type="project" value="UniProtKB-KW"/>
</dbReference>
<organism evidence="5 6">
    <name type="scientific">Noviherbaspirillum pedocola</name>
    <dbReference type="NCBI Taxonomy" id="2801341"/>
    <lineage>
        <taxon>Bacteria</taxon>
        <taxon>Pseudomonadati</taxon>
        <taxon>Pseudomonadota</taxon>
        <taxon>Betaproteobacteria</taxon>
        <taxon>Burkholderiales</taxon>
        <taxon>Oxalobacteraceae</taxon>
        <taxon>Noviherbaspirillum</taxon>
    </lineage>
</organism>
<sequence length="94" mass="10053">MKKSEMVDHIAATHELTKAEASRVLDTVIGIIHTDLKKEGRCSIPNLGTFTVSKRAARTGRNPATGATLKIKASKVTRFKAAPALKEVAAKAKV</sequence>